<feature type="domain" description="Hedgehog protein Hint" evidence="3">
    <location>
        <begin position="152"/>
        <end position="256"/>
    </location>
</feature>
<dbReference type="PROSITE" id="PS51257">
    <property type="entry name" value="PROKAR_LIPOPROTEIN"/>
    <property type="match status" value="1"/>
</dbReference>
<keyword evidence="1" id="KW-1133">Transmembrane helix</keyword>
<dbReference type="PANTHER" id="PTHR11889">
    <property type="entry name" value="HEDGEHOG"/>
    <property type="match status" value="1"/>
</dbReference>
<proteinExistence type="predicted"/>
<feature type="signal peptide" evidence="2">
    <location>
        <begin position="1"/>
        <end position="19"/>
    </location>
</feature>
<keyword evidence="5" id="KW-1185">Reference proteome</keyword>
<protein>
    <recommendedName>
        <fullName evidence="3">Hedgehog protein Hint domain-containing protein</fullName>
    </recommendedName>
</protein>
<dbReference type="InterPro" id="IPR036844">
    <property type="entry name" value="Hint_dom_sf"/>
</dbReference>
<dbReference type="EMBL" id="CAICTM010000067">
    <property type="protein sequence ID" value="CAB9499771.1"/>
    <property type="molecule type" value="Genomic_DNA"/>
</dbReference>
<feature type="chain" id="PRO_5040205860" description="Hedgehog protein Hint domain-containing protein" evidence="2">
    <location>
        <begin position="20"/>
        <end position="373"/>
    </location>
</feature>
<dbReference type="SUPFAM" id="SSF51294">
    <property type="entry name" value="Hedgehog/intein (Hint) domain"/>
    <property type="match status" value="1"/>
</dbReference>
<dbReference type="Pfam" id="PF01079">
    <property type="entry name" value="Hint"/>
    <property type="match status" value="1"/>
</dbReference>
<gene>
    <name evidence="4" type="ORF">SEMRO_68_G038180.1</name>
</gene>
<dbReference type="InterPro" id="IPR001767">
    <property type="entry name" value="Hedgehog_Hint"/>
</dbReference>
<dbReference type="InterPro" id="IPR050387">
    <property type="entry name" value="Hedgehog_Signaling"/>
</dbReference>
<evidence type="ECO:0000256" key="1">
    <source>
        <dbReference type="SAM" id="Phobius"/>
    </source>
</evidence>
<dbReference type="GO" id="GO:0016540">
    <property type="term" value="P:protein autoprocessing"/>
    <property type="evidence" value="ECO:0007669"/>
    <property type="project" value="InterPro"/>
</dbReference>
<dbReference type="Proteomes" id="UP001153069">
    <property type="component" value="Unassembled WGS sequence"/>
</dbReference>
<keyword evidence="1" id="KW-0472">Membrane</keyword>
<evidence type="ECO:0000313" key="4">
    <source>
        <dbReference type="EMBL" id="CAB9499771.1"/>
    </source>
</evidence>
<name>A0A9N8DFJ9_9STRA</name>
<accession>A0A9N8DFJ9</accession>
<keyword evidence="2" id="KW-0732">Signal</keyword>
<dbReference type="Gene3D" id="2.170.16.10">
    <property type="entry name" value="Hedgehog/Intein (Hint) domain"/>
    <property type="match status" value="1"/>
</dbReference>
<comment type="caution">
    <text evidence="4">The sequence shown here is derived from an EMBL/GenBank/DDBJ whole genome shotgun (WGS) entry which is preliminary data.</text>
</comment>
<evidence type="ECO:0000259" key="3">
    <source>
        <dbReference type="Pfam" id="PF01079"/>
    </source>
</evidence>
<dbReference type="AlphaFoldDB" id="A0A9N8DFJ9"/>
<feature type="transmembrane region" description="Helical" evidence="1">
    <location>
        <begin position="347"/>
        <end position="366"/>
    </location>
</feature>
<keyword evidence="1" id="KW-0812">Transmembrane</keyword>
<evidence type="ECO:0000256" key="2">
    <source>
        <dbReference type="SAM" id="SignalP"/>
    </source>
</evidence>
<organism evidence="4 5">
    <name type="scientific">Seminavis robusta</name>
    <dbReference type="NCBI Taxonomy" id="568900"/>
    <lineage>
        <taxon>Eukaryota</taxon>
        <taxon>Sar</taxon>
        <taxon>Stramenopiles</taxon>
        <taxon>Ochrophyta</taxon>
        <taxon>Bacillariophyta</taxon>
        <taxon>Bacillariophyceae</taxon>
        <taxon>Bacillariophycidae</taxon>
        <taxon>Naviculales</taxon>
        <taxon>Naviculaceae</taxon>
        <taxon>Seminavis</taxon>
    </lineage>
</organism>
<dbReference type="OrthoDB" id="59517at2759"/>
<dbReference type="CDD" id="cd00081">
    <property type="entry name" value="Hint"/>
    <property type="match status" value="1"/>
</dbReference>
<dbReference type="PANTHER" id="PTHR11889:SF31">
    <property type="entry name" value="PROTEIN HEDGEHOG"/>
    <property type="match status" value="1"/>
</dbReference>
<evidence type="ECO:0000313" key="5">
    <source>
        <dbReference type="Proteomes" id="UP001153069"/>
    </source>
</evidence>
<sequence length="373" mass="38662">MKFLLLLTSLLSLFQAGGACDCASLAADAGSIAGAAYGTYETSAPFFGDTYTFSLVYNEAGITGTVGRASDGASCTGSGSITSSSSDTVSGSITFSSDTIGICGGSASADISFDGSEFTISFGTILGISYSGTFEGDCSAACDLVSAPAEESVPSPAPSNACFAGDSTSWVKGRGAVAMEDLQVGDLVLDHTGTYQPIFTFGHYNPDQVSAFLQIHTNAKDDDNNYKPIEISPEHLIFLADEETPVSAGSVQVGDALRGMNGLVQTMNHHQIHMFLAPLRVFCLGIVSPTVCNVNNEEGVSLAVSIMTQTTQWAQSQSMLVQIPIAAAYGILLAVCFLLEVVFGPRLAPLGAMALCGGGLYLYSAAKRARKTV</sequence>
<reference evidence="4" key="1">
    <citation type="submission" date="2020-06" db="EMBL/GenBank/DDBJ databases">
        <authorList>
            <consortium name="Plant Systems Biology data submission"/>
        </authorList>
    </citation>
    <scope>NUCLEOTIDE SEQUENCE</scope>
    <source>
        <strain evidence="4">D6</strain>
    </source>
</reference>